<dbReference type="CDD" id="cd09729">
    <property type="entry name" value="Cse1_I-E"/>
    <property type="match status" value="1"/>
</dbReference>
<dbReference type="InParanoid" id="A0A7L4YMA3"/>
<dbReference type="KEGG" id="eke:EK0264_07820"/>
<sequence>MTSTFNLIDEPWIQVRKLDGAFETVSIRTALDSAHSIRGINGDSPTQDVALFRLLLAILWRSLTALEKTPNQTTPSATTRVPDDPLGEWEEVWGEAKLPPDAISAYLDRVHDRFDLIDPDKPFSQVADLRTQKGEFTGLDRLIPELPAGEQFFTMRTRASIASLPLPEAARWVVHAQAFDPSGIKSGAVGDNRVKGGKGYPIGQAWAGWLGLIVLEGDSLFETLMLNLPLDTTTSSDSAVWEREPLSASEEDRDSAPWGPVDLLTWPSRRIRLRVEHGVATGALIANGDRLHPRNRHEVEIMTSWRNSPAQAKAQGMDKALMPQEHSLDVSAWRGLSRTLATSPDRTGSYGEKSLTLRWIGRLQDDRIIPRDKRIHTRTVGVIYGSQSSVIDDVVHDSLDLQAAILGTPELQTLAVDGVRDAENVARIIGRFAEDLARAAGRGSDTPFAAGRLAAYARFDALYPRWVREIGPDTVVETHRAAWQVQVRRAANELIRELEASAGPDAIVGREIPDSKGIPRPLNAAIAEMIAYGALRKSLIHAYPATPKETAR</sequence>
<name>A0A7L4YMA3_9ACTN</name>
<evidence type="ECO:0000313" key="2">
    <source>
        <dbReference type="Proteomes" id="UP000463857"/>
    </source>
</evidence>
<dbReference type="RefSeq" id="WP_159544430.1">
    <property type="nucleotide sequence ID" value="NZ_CP047156.1"/>
</dbReference>
<dbReference type="NCBIfam" id="TIGR02547">
    <property type="entry name" value="casA_cse1"/>
    <property type="match status" value="1"/>
</dbReference>
<evidence type="ECO:0000313" key="1">
    <source>
        <dbReference type="EMBL" id="QHC00192.1"/>
    </source>
</evidence>
<dbReference type="Gene3D" id="1.10.132.100">
    <property type="match status" value="1"/>
</dbReference>
<dbReference type="Pfam" id="PF09481">
    <property type="entry name" value="CRISPR_Cse1"/>
    <property type="match status" value="1"/>
</dbReference>
<dbReference type="Proteomes" id="UP000463857">
    <property type="component" value="Chromosome"/>
</dbReference>
<dbReference type="EMBL" id="CP047156">
    <property type="protein sequence ID" value="QHC00192.1"/>
    <property type="molecule type" value="Genomic_DNA"/>
</dbReference>
<gene>
    <name evidence="1" type="primary">casA</name>
    <name evidence="1" type="ORF">EK0264_07820</name>
</gene>
<protein>
    <submittedName>
        <fullName evidence="1">Type I-E CRISPR-associated protein Cse1/CasA</fullName>
    </submittedName>
</protein>
<proteinExistence type="predicted"/>
<organism evidence="1 2">
    <name type="scientific">Epidermidibacterium keratini</name>
    <dbReference type="NCBI Taxonomy" id="1891644"/>
    <lineage>
        <taxon>Bacteria</taxon>
        <taxon>Bacillati</taxon>
        <taxon>Actinomycetota</taxon>
        <taxon>Actinomycetes</taxon>
        <taxon>Sporichthyales</taxon>
        <taxon>Sporichthyaceae</taxon>
        <taxon>Epidermidibacterium</taxon>
    </lineage>
</organism>
<dbReference type="OrthoDB" id="3187690at2"/>
<dbReference type="InterPro" id="IPR013381">
    <property type="entry name" value="CRISPR-assoc_prot_Cse1"/>
</dbReference>
<accession>A0A7L4YMA3</accession>
<dbReference type="AlphaFoldDB" id="A0A7L4YMA3"/>
<reference evidence="1 2" key="1">
    <citation type="journal article" date="2018" name="Int. J. Syst. Evol. Microbiol.">
        <title>Epidermidibacterium keratini gen. nov., sp. nov., a member of the family Sporichthyaceae, isolated from keratin epidermis.</title>
        <authorList>
            <person name="Lee D.G."/>
            <person name="Trujillo M.E."/>
            <person name="Kang S."/>
            <person name="Nam J.J."/>
            <person name="Kim Y.J."/>
        </authorList>
    </citation>
    <scope>NUCLEOTIDE SEQUENCE [LARGE SCALE GENOMIC DNA]</scope>
    <source>
        <strain evidence="1 2">EPI-7</strain>
    </source>
</reference>
<keyword evidence="2" id="KW-1185">Reference proteome</keyword>